<proteinExistence type="predicted"/>
<keyword evidence="1" id="KW-0812">Transmembrane</keyword>
<dbReference type="AlphaFoldDB" id="A0A6J7HNX0"/>
<name>A0A6J7HNX0_9ZZZZ</name>
<feature type="transmembrane region" description="Helical" evidence="1">
    <location>
        <begin position="16"/>
        <end position="37"/>
    </location>
</feature>
<evidence type="ECO:0000259" key="2">
    <source>
        <dbReference type="Pfam" id="PF13239"/>
    </source>
</evidence>
<feature type="domain" description="2TM" evidence="2">
    <location>
        <begin position="6"/>
        <end position="64"/>
    </location>
</feature>
<keyword evidence="1" id="KW-1133">Transmembrane helix</keyword>
<protein>
    <submittedName>
        <fullName evidence="3">Unannotated protein</fullName>
    </submittedName>
</protein>
<organism evidence="3">
    <name type="scientific">freshwater metagenome</name>
    <dbReference type="NCBI Taxonomy" id="449393"/>
    <lineage>
        <taxon>unclassified sequences</taxon>
        <taxon>metagenomes</taxon>
        <taxon>ecological metagenomes</taxon>
    </lineage>
</organism>
<dbReference type="InterPro" id="IPR025698">
    <property type="entry name" value="2TM_dom"/>
</dbReference>
<feature type="transmembrane region" description="Helical" evidence="1">
    <location>
        <begin position="43"/>
        <end position="63"/>
    </location>
</feature>
<dbReference type="EMBL" id="CAFBMO010000121">
    <property type="protein sequence ID" value="CAB4921152.1"/>
    <property type="molecule type" value="Genomic_DNA"/>
</dbReference>
<gene>
    <name evidence="3" type="ORF">UFOPK3576_01674</name>
</gene>
<accession>A0A6J7HNX0</accession>
<sequence length="68" mass="7637">MMSDVAAKRAASIHGFWRMLAGFVAVWVVCVVVWGLTGQGYFWPMWPALGFVIGTIYAGVRIFRMPKE</sequence>
<keyword evidence="1" id="KW-0472">Membrane</keyword>
<evidence type="ECO:0000313" key="3">
    <source>
        <dbReference type="EMBL" id="CAB4921152.1"/>
    </source>
</evidence>
<dbReference type="Pfam" id="PF13239">
    <property type="entry name" value="2TM"/>
    <property type="match status" value="1"/>
</dbReference>
<evidence type="ECO:0000256" key="1">
    <source>
        <dbReference type="SAM" id="Phobius"/>
    </source>
</evidence>
<reference evidence="3" key="1">
    <citation type="submission" date="2020-05" db="EMBL/GenBank/DDBJ databases">
        <authorList>
            <person name="Chiriac C."/>
            <person name="Salcher M."/>
            <person name="Ghai R."/>
            <person name="Kavagutti S V."/>
        </authorList>
    </citation>
    <scope>NUCLEOTIDE SEQUENCE</scope>
</reference>